<sequence>MAERRAGRGDREQVEERAQREQADTGLPPGVETAWGLRERPSRGPARVLDVRRIVAAAVALADTEGLGAVSMSRVAAEAGASTMGLYRYVAGKDELLILMEDAAIGPPPPGPPAEDGWRAGLEHWARSLGAVYERRPWLLRIPISTPPLSPRNVEWMEQALTYLRGTRLPGEERLGVLALLSGFVRNHMQLFTDMAEANRQSGTAWADMEDRYWLLLERLTDSRRFPAITELLESGEVERGEADEEPGTSFDFGLARTLDGVAVLVAGEGG</sequence>
<gene>
    <name evidence="7" type="ORF">G5C65_04600</name>
</gene>
<feature type="domain" description="HTH tetR-type" evidence="6">
    <location>
        <begin position="48"/>
        <end position="108"/>
    </location>
</feature>
<evidence type="ECO:0000256" key="3">
    <source>
        <dbReference type="ARBA" id="ARBA00023163"/>
    </source>
</evidence>
<dbReference type="SUPFAM" id="SSF48498">
    <property type="entry name" value="Tetracyclin repressor-like, C-terminal domain"/>
    <property type="match status" value="1"/>
</dbReference>
<keyword evidence="8" id="KW-1185">Reference proteome</keyword>
<evidence type="ECO:0000256" key="4">
    <source>
        <dbReference type="PROSITE-ProRule" id="PRU00335"/>
    </source>
</evidence>
<evidence type="ECO:0000259" key="6">
    <source>
        <dbReference type="PROSITE" id="PS50977"/>
    </source>
</evidence>
<feature type="DNA-binding region" description="H-T-H motif" evidence="4">
    <location>
        <begin position="71"/>
        <end position="90"/>
    </location>
</feature>
<dbReference type="Pfam" id="PF02909">
    <property type="entry name" value="TetR_C_1"/>
    <property type="match status" value="1"/>
</dbReference>
<organism evidence="7 8">
    <name type="scientific">Streptomyces boncukensis</name>
    <dbReference type="NCBI Taxonomy" id="2711219"/>
    <lineage>
        <taxon>Bacteria</taxon>
        <taxon>Bacillati</taxon>
        <taxon>Actinomycetota</taxon>
        <taxon>Actinomycetes</taxon>
        <taxon>Kitasatosporales</taxon>
        <taxon>Streptomycetaceae</taxon>
        <taxon>Streptomyces</taxon>
    </lineage>
</organism>
<name>A0A6G4WQV6_9ACTN</name>
<dbReference type="InterPro" id="IPR001647">
    <property type="entry name" value="HTH_TetR"/>
</dbReference>
<evidence type="ECO:0000256" key="2">
    <source>
        <dbReference type="ARBA" id="ARBA00023125"/>
    </source>
</evidence>
<dbReference type="InterPro" id="IPR009057">
    <property type="entry name" value="Homeodomain-like_sf"/>
</dbReference>
<evidence type="ECO:0000313" key="7">
    <source>
        <dbReference type="EMBL" id="NGO67646.1"/>
    </source>
</evidence>
<dbReference type="AlphaFoldDB" id="A0A6G4WQV6"/>
<comment type="caution">
    <text evidence="7">The sequence shown here is derived from an EMBL/GenBank/DDBJ whole genome shotgun (WGS) entry which is preliminary data.</text>
</comment>
<dbReference type="RefSeq" id="WP_165297305.1">
    <property type="nucleotide sequence ID" value="NZ_JAAKZZ010000026.1"/>
</dbReference>
<reference evidence="7 8" key="1">
    <citation type="submission" date="2020-02" db="EMBL/GenBank/DDBJ databases">
        <title>Whole-genome analyses of novel actinobacteria.</title>
        <authorList>
            <person name="Sahin N."/>
            <person name="Tatar D."/>
        </authorList>
    </citation>
    <scope>NUCLEOTIDE SEQUENCE [LARGE SCALE GENOMIC DNA]</scope>
    <source>
        <strain evidence="7 8">SB3404</strain>
    </source>
</reference>
<dbReference type="Proteomes" id="UP000477722">
    <property type="component" value="Unassembled WGS sequence"/>
</dbReference>
<dbReference type="InterPro" id="IPR036271">
    <property type="entry name" value="Tet_transcr_reg_TetR-rel_C_sf"/>
</dbReference>
<keyword evidence="1" id="KW-0805">Transcription regulation</keyword>
<dbReference type="PANTHER" id="PTHR30055">
    <property type="entry name" value="HTH-TYPE TRANSCRIPTIONAL REGULATOR RUTR"/>
    <property type="match status" value="1"/>
</dbReference>
<dbReference type="InterPro" id="IPR050109">
    <property type="entry name" value="HTH-type_TetR-like_transc_reg"/>
</dbReference>
<dbReference type="SUPFAM" id="SSF46689">
    <property type="entry name" value="Homeodomain-like"/>
    <property type="match status" value="1"/>
</dbReference>
<dbReference type="EMBL" id="JAAKZZ010000026">
    <property type="protein sequence ID" value="NGO67646.1"/>
    <property type="molecule type" value="Genomic_DNA"/>
</dbReference>
<dbReference type="PROSITE" id="PS50977">
    <property type="entry name" value="HTH_TETR_2"/>
    <property type="match status" value="1"/>
</dbReference>
<dbReference type="GO" id="GO:0000976">
    <property type="term" value="F:transcription cis-regulatory region binding"/>
    <property type="evidence" value="ECO:0007669"/>
    <property type="project" value="TreeGrafter"/>
</dbReference>
<dbReference type="Pfam" id="PF00440">
    <property type="entry name" value="TetR_N"/>
    <property type="match status" value="1"/>
</dbReference>
<dbReference type="Gene3D" id="1.10.357.10">
    <property type="entry name" value="Tetracycline Repressor, domain 2"/>
    <property type="match status" value="1"/>
</dbReference>
<dbReference type="InterPro" id="IPR004111">
    <property type="entry name" value="Repressor_TetR_C"/>
</dbReference>
<dbReference type="GO" id="GO:0003700">
    <property type="term" value="F:DNA-binding transcription factor activity"/>
    <property type="evidence" value="ECO:0007669"/>
    <property type="project" value="TreeGrafter"/>
</dbReference>
<evidence type="ECO:0000313" key="8">
    <source>
        <dbReference type="Proteomes" id="UP000477722"/>
    </source>
</evidence>
<accession>A0A6G4WQV6</accession>
<feature type="region of interest" description="Disordered" evidence="5">
    <location>
        <begin position="1"/>
        <end position="39"/>
    </location>
</feature>
<protein>
    <submittedName>
        <fullName evidence="7">TetR/AcrR family transcriptional regulator</fullName>
    </submittedName>
</protein>
<dbReference type="PANTHER" id="PTHR30055:SF151">
    <property type="entry name" value="TRANSCRIPTIONAL REGULATORY PROTEIN"/>
    <property type="match status" value="1"/>
</dbReference>
<feature type="compositionally biased region" description="Basic and acidic residues" evidence="5">
    <location>
        <begin position="1"/>
        <end position="23"/>
    </location>
</feature>
<evidence type="ECO:0000256" key="1">
    <source>
        <dbReference type="ARBA" id="ARBA00023015"/>
    </source>
</evidence>
<dbReference type="GO" id="GO:0045892">
    <property type="term" value="P:negative regulation of DNA-templated transcription"/>
    <property type="evidence" value="ECO:0007669"/>
    <property type="project" value="InterPro"/>
</dbReference>
<keyword evidence="3" id="KW-0804">Transcription</keyword>
<dbReference type="Gene3D" id="1.10.10.60">
    <property type="entry name" value="Homeodomain-like"/>
    <property type="match status" value="1"/>
</dbReference>
<keyword evidence="2 4" id="KW-0238">DNA-binding</keyword>
<evidence type="ECO:0000256" key="5">
    <source>
        <dbReference type="SAM" id="MobiDB-lite"/>
    </source>
</evidence>
<proteinExistence type="predicted"/>